<dbReference type="Proteomes" id="UP000203507">
    <property type="component" value="Segment"/>
</dbReference>
<evidence type="ECO:0000313" key="1">
    <source>
        <dbReference type="EMBL" id="ARR28817.1"/>
    </source>
</evidence>
<accession>A0A1X9T543</accession>
<organism evidence="1">
    <name type="scientific">Ranid herpesvirus 3</name>
    <dbReference type="NCBI Taxonomy" id="1987509"/>
    <lineage>
        <taxon>Viruses</taxon>
        <taxon>Duplodnaviria</taxon>
        <taxon>Heunggongvirae</taxon>
        <taxon>Peploviricota</taxon>
        <taxon>Herviviricetes</taxon>
        <taxon>Herpesvirales</taxon>
        <taxon>Alloherpesviridae</taxon>
        <taxon>Batravirus</taxon>
        <taxon>Batravirus ranidallo3</taxon>
    </lineage>
</organism>
<dbReference type="GeneID" id="32878151"/>
<evidence type="ECO:0000313" key="2">
    <source>
        <dbReference type="Proteomes" id="UP000203507"/>
    </source>
</evidence>
<proteinExistence type="predicted"/>
<keyword evidence="2" id="KW-1185">Reference proteome</keyword>
<sequence>MDCYAKLFKRFVEPSMLAIPIYRAIDQSYARMVMLTGEESVQVEVNCLTGNRLSTVLGVPFTPFALYAHNGTNMRLIYLNAWNGNILELALSRRELVPVFRIAATSLHEYILGTLLNEEWITLRLGFKTPEFNTSLTNSFSSITPENFYGPENDKTMCCKNSASLMLLNFAYLLLRVPCARNFMRTFTRNHAGACSKLFRNSISEHTDLIIMPFSALESCFRLISVKIEYIVEHGHDFLYPLGLLRHRNLTGELVSYRILFLDKTCAFHVGNLKTGNVAKIVANCFELMIFKSEELIDLKDGWQGPLPHSGSSIRLTGMTPKLWKVVECLLETLCLQHMGASLRDGGLIHITNLIQPVYLNVLKNPPTFHHTAVLAQEVFTSRTQLGTEQDEYAKPVECSSHEPIAYRTRSRPL</sequence>
<name>A0A1X9T543_9VIRU</name>
<protein>
    <submittedName>
        <fullName evidence="1">DNA binding protein motif protein</fullName>
    </submittedName>
</protein>
<dbReference type="EMBL" id="KX832224">
    <property type="protein sequence ID" value="ARR28817.1"/>
    <property type="molecule type" value="Genomic_DNA"/>
</dbReference>
<reference evidence="1" key="1">
    <citation type="journal article" date="2017" name="Vet. Pathol.">
        <title>Ranid Herpesvirus 3 and Proliferative Dermatitis in Free-Ranging Wild Common Frogs (Rana Temporaria).</title>
        <authorList>
            <person name="Origgi F.C."/>
            <person name="Schmidt B.R."/>
            <person name="Lohmann P."/>
            <person name="Otten P."/>
            <person name="Akdesir E."/>
            <person name="Gaschen V."/>
            <person name="Aguilar-Bultet L."/>
            <person name="Wahli T."/>
            <person name="Sattler U."/>
            <person name="Stoffel M.H."/>
        </authorList>
    </citation>
    <scope>NUCLEOTIDE SEQUENCE [LARGE SCALE GENOMIC DNA]</scope>
    <source>
        <strain evidence="1">FO1_2015</strain>
    </source>
</reference>
<dbReference type="RefSeq" id="YP_009362326.1">
    <property type="nucleotide sequence ID" value="NC_034618.1"/>
</dbReference>
<dbReference type="KEGG" id="vg:32878151"/>